<dbReference type="EMBL" id="JAJBNC010000017">
    <property type="protein sequence ID" value="MCB5494267.1"/>
    <property type="molecule type" value="Genomic_DNA"/>
</dbReference>
<dbReference type="Proteomes" id="UP001297422">
    <property type="component" value="Unassembled WGS sequence"/>
</dbReference>
<gene>
    <name evidence="4" type="ORF">DWY88_07525</name>
    <name evidence="1" type="ORF">LIQ10_11035</name>
    <name evidence="3" type="ORF">O4N78_03485</name>
    <name evidence="2" type="ORF">PNU63_12950</name>
</gene>
<dbReference type="Proteomes" id="UP000286137">
    <property type="component" value="Unassembled WGS sequence"/>
</dbReference>
<organism evidence="4 5">
    <name type="scientific">Mediterraneibacter gnavus</name>
    <name type="common">Ruminococcus gnavus</name>
    <dbReference type="NCBI Taxonomy" id="33038"/>
    <lineage>
        <taxon>Bacteria</taxon>
        <taxon>Bacillati</taxon>
        <taxon>Bacillota</taxon>
        <taxon>Clostridia</taxon>
        <taxon>Lachnospirales</taxon>
        <taxon>Lachnospiraceae</taxon>
        <taxon>Mediterraneibacter</taxon>
    </lineage>
</organism>
<dbReference type="AlphaFoldDB" id="A0A2N5NUN0"/>
<comment type="caution">
    <text evidence="4">The sequence shown here is derived from an EMBL/GenBank/DDBJ whole genome shotgun (WGS) entry which is preliminary data.</text>
</comment>
<name>A0A2N5NUN0_MEDGN</name>
<reference evidence="2" key="4">
    <citation type="submission" date="2023-01" db="EMBL/GenBank/DDBJ databases">
        <title>Human gut microbiome strain richness.</title>
        <authorList>
            <person name="Chen-Liaw A."/>
        </authorList>
    </citation>
    <scope>NUCLEOTIDE SEQUENCE</scope>
    <source>
        <strain evidence="2">1001217st1_A9_1001217B_191108</strain>
    </source>
</reference>
<dbReference type="EMBL" id="JAQMLR010000014">
    <property type="protein sequence ID" value="MDB8739667.1"/>
    <property type="molecule type" value="Genomic_DNA"/>
</dbReference>
<proteinExistence type="predicted"/>
<reference evidence="4 5" key="1">
    <citation type="submission" date="2018-08" db="EMBL/GenBank/DDBJ databases">
        <title>A genome reference for cultivated species of the human gut microbiota.</title>
        <authorList>
            <person name="Zou Y."/>
            <person name="Xue W."/>
            <person name="Luo G."/>
        </authorList>
    </citation>
    <scope>NUCLEOTIDE SEQUENCE [LARGE SCALE GENOMIC DNA]</scope>
    <source>
        <strain evidence="4 5">AF27-4BH</strain>
    </source>
</reference>
<dbReference type="RefSeq" id="WP_064787071.1">
    <property type="nucleotide sequence ID" value="NZ_BAABSA010000003.1"/>
</dbReference>
<evidence type="ECO:0000313" key="2">
    <source>
        <dbReference type="EMBL" id="MDB8739667.1"/>
    </source>
</evidence>
<evidence type="ECO:0000313" key="4">
    <source>
        <dbReference type="EMBL" id="RGQ68404.1"/>
    </source>
</evidence>
<sequence length="98" mass="11429">MSDLLEDVKNFLDITWDMDIRERKKLSGIVERGKAYLEGKIGFCDFESETQEKELLLNYCMYARAGQVDEFIQNYKSEIISLQMRSFRRKAGGCNAET</sequence>
<dbReference type="EMBL" id="JAPZEG010000002">
    <property type="protein sequence ID" value="MDE1202646.1"/>
    <property type="molecule type" value="Genomic_DNA"/>
</dbReference>
<evidence type="ECO:0000313" key="5">
    <source>
        <dbReference type="Proteomes" id="UP000286137"/>
    </source>
</evidence>
<evidence type="ECO:0000313" key="1">
    <source>
        <dbReference type="EMBL" id="MCB5494267.1"/>
    </source>
</evidence>
<evidence type="ECO:0008006" key="6">
    <source>
        <dbReference type="Google" id="ProtNLM"/>
    </source>
</evidence>
<dbReference type="Proteomes" id="UP001211731">
    <property type="component" value="Unassembled WGS sequence"/>
</dbReference>
<accession>A0A2N5NUN0</accession>
<evidence type="ECO:0000313" key="3">
    <source>
        <dbReference type="EMBL" id="MDE1202646.1"/>
    </source>
</evidence>
<reference evidence="3" key="3">
    <citation type="submission" date="2022-12" db="EMBL/GenBank/DDBJ databases">
        <title>Genome of R. gnavus strain RSHDN_120.</title>
        <authorList>
            <person name="Abdugheni R."/>
        </authorList>
    </citation>
    <scope>NUCLEOTIDE SEQUENCE</scope>
    <source>
        <strain evidence="3">RSHDN_120</strain>
    </source>
</reference>
<dbReference type="Proteomes" id="UP001149331">
    <property type="component" value="Unassembled WGS sequence"/>
</dbReference>
<dbReference type="EMBL" id="QRTJ01000011">
    <property type="protein sequence ID" value="RGQ68404.1"/>
    <property type="molecule type" value="Genomic_DNA"/>
</dbReference>
<reference evidence="1" key="2">
    <citation type="submission" date="2021-10" db="EMBL/GenBank/DDBJ databases">
        <title>Collection of gut derived symbiotic bacterial strains cultured from healthy donors.</title>
        <authorList>
            <person name="Lin H."/>
            <person name="Littmann E."/>
            <person name="Claire K."/>
            <person name="Pamer E."/>
        </authorList>
    </citation>
    <scope>NUCLEOTIDE SEQUENCE</scope>
    <source>
        <strain evidence="1">MSK.23.4</strain>
    </source>
</reference>
<protein>
    <recommendedName>
        <fullName evidence="6">Phage gp6-like head-tail connector protein</fullName>
    </recommendedName>
</protein>